<dbReference type="Pfam" id="PF05226">
    <property type="entry name" value="CHASE2"/>
    <property type="match status" value="1"/>
</dbReference>
<evidence type="ECO:0000256" key="1">
    <source>
        <dbReference type="SAM" id="Phobius"/>
    </source>
</evidence>
<evidence type="ECO:0000259" key="2">
    <source>
        <dbReference type="PROSITE" id="PS50125"/>
    </source>
</evidence>
<gene>
    <name evidence="3" type="ORF">JQ615_30125</name>
</gene>
<feature type="domain" description="Guanylate cyclase" evidence="2">
    <location>
        <begin position="453"/>
        <end position="585"/>
    </location>
</feature>
<sequence length="692" mass="73130">MTLLVFLAVVLLLPSNIGEQLRDSAFDLVLANDWPLRRPVTSDQKVVVIDIDRASIDALGAWPWPRATMAQLVEAVVNARPAAIAIDVLFSEPDDRSPAALARRLGSAIGQPEISKLASTLPDGDKLLAQAIDGVPVVLGFVLDPDRESALSGPSIVSRGSLPFDELWQVVGAVGPTPALAAAARGLGVLSLPGSSDGAIRQVPVFVSVGGVLMPGLAAEALRLATGASSYLIESAPPSVVVGNHRVALSRNAFLRLAPTSLRHRTRRTFSAVEVLKGRIDQGQLRHALVLLGGSAPELGGLRKTSADPLTPSVQIQADAVEQMIAGRAPSAPTSAPIAEPLTSLSIGALAVVLGAILSPAIGSSILGGAIVLLWITAIVASGLTDRLVDPLTPTIAASLVFAVTAGTAYSVTRRREALIHHRLEQHLAPAVVRRIVEQPNLVKLSGERREVTSLFTDIERFTATMHRAGPEELVETLDQYFEGVAGIVISHGGMVDKIVGDGMHALFNAPIDLQNHPQRAIECAIAIRAWSESFRRRDPAAAIRLGGTRIGIETGPAVVGDVGIQSKLDYTAHGDAVNMAARLEACNKELGSAICVGPGAAEQCNAVLLRPLGQLTVRGRNESISVFEPWPEDAPLAWREAYLKACAILTFDPARAAVLLHKLIAERPADLAIRRFVERLSSMCESNQSSE</sequence>
<dbReference type="PANTHER" id="PTHR43081">
    <property type="entry name" value="ADENYLATE CYCLASE, TERMINAL-DIFFERENTIATION SPECIFIC-RELATED"/>
    <property type="match status" value="1"/>
</dbReference>
<reference evidence="4" key="1">
    <citation type="journal article" date="2021" name="ISME J.">
        <title>Evolutionary origin and ecological implication of a unique nif island in free-living Bradyrhizobium lineages.</title>
        <authorList>
            <person name="Tao J."/>
        </authorList>
    </citation>
    <scope>NUCLEOTIDE SEQUENCE [LARGE SCALE GENOMIC DNA]</scope>
    <source>
        <strain evidence="4">SZCCT0434</strain>
    </source>
</reference>
<dbReference type="CDD" id="cd07302">
    <property type="entry name" value="CHD"/>
    <property type="match status" value="1"/>
</dbReference>
<keyword evidence="4" id="KW-1185">Reference proteome</keyword>
<dbReference type="SMART" id="SM01080">
    <property type="entry name" value="CHASE2"/>
    <property type="match status" value="1"/>
</dbReference>
<keyword evidence="1" id="KW-0812">Transmembrane</keyword>
<keyword evidence="1" id="KW-1133">Transmembrane helix</keyword>
<keyword evidence="1" id="KW-0472">Membrane</keyword>
<dbReference type="InterPro" id="IPR001054">
    <property type="entry name" value="A/G_cyclase"/>
</dbReference>
<dbReference type="RefSeq" id="WP_212494379.1">
    <property type="nucleotide sequence ID" value="NZ_JAFCJH010000041.1"/>
</dbReference>
<dbReference type="Proteomes" id="UP001315278">
    <property type="component" value="Unassembled WGS sequence"/>
</dbReference>
<dbReference type="InterPro" id="IPR007890">
    <property type="entry name" value="CHASE2"/>
</dbReference>
<evidence type="ECO:0000313" key="4">
    <source>
        <dbReference type="Proteomes" id="UP001315278"/>
    </source>
</evidence>
<accession>A0ABS5FS38</accession>
<dbReference type="EMBL" id="JAFCJH010000041">
    <property type="protein sequence ID" value="MBR0799638.1"/>
    <property type="molecule type" value="Genomic_DNA"/>
</dbReference>
<dbReference type="PANTHER" id="PTHR43081:SF20">
    <property type="entry name" value="TWO-COMPONENT RESPONSE REGULATOR"/>
    <property type="match status" value="1"/>
</dbReference>
<dbReference type="SUPFAM" id="SSF55073">
    <property type="entry name" value="Nucleotide cyclase"/>
    <property type="match status" value="1"/>
</dbReference>
<dbReference type="Gene3D" id="3.30.70.1230">
    <property type="entry name" value="Nucleotide cyclase"/>
    <property type="match status" value="1"/>
</dbReference>
<proteinExistence type="predicted"/>
<dbReference type="SMART" id="SM00044">
    <property type="entry name" value="CYCc"/>
    <property type="match status" value="1"/>
</dbReference>
<dbReference type="InterPro" id="IPR029787">
    <property type="entry name" value="Nucleotide_cyclase"/>
</dbReference>
<feature type="transmembrane region" description="Helical" evidence="1">
    <location>
        <begin position="396"/>
        <end position="413"/>
    </location>
</feature>
<organism evidence="3 4">
    <name type="scientific">Bradyrhizobium jicamae</name>
    <dbReference type="NCBI Taxonomy" id="280332"/>
    <lineage>
        <taxon>Bacteria</taxon>
        <taxon>Pseudomonadati</taxon>
        <taxon>Pseudomonadota</taxon>
        <taxon>Alphaproteobacteria</taxon>
        <taxon>Hyphomicrobiales</taxon>
        <taxon>Nitrobacteraceae</taxon>
        <taxon>Bradyrhizobium</taxon>
    </lineage>
</organism>
<protein>
    <submittedName>
        <fullName evidence="3">Adenylate/guanylate cyclase domain-containing protein</fullName>
    </submittedName>
</protein>
<feature type="transmembrane region" description="Helical" evidence="1">
    <location>
        <begin position="365"/>
        <end position="384"/>
    </location>
</feature>
<dbReference type="InterPro" id="IPR050697">
    <property type="entry name" value="Adenylyl/Guanylyl_Cyclase_3/4"/>
</dbReference>
<dbReference type="Pfam" id="PF00211">
    <property type="entry name" value="Guanylate_cyc"/>
    <property type="match status" value="1"/>
</dbReference>
<dbReference type="PROSITE" id="PS50125">
    <property type="entry name" value="GUANYLATE_CYCLASE_2"/>
    <property type="match status" value="1"/>
</dbReference>
<comment type="caution">
    <text evidence="3">The sequence shown here is derived from an EMBL/GenBank/DDBJ whole genome shotgun (WGS) entry which is preliminary data.</text>
</comment>
<evidence type="ECO:0000313" key="3">
    <source>
        <dbReference type="EMBL" id="MBR0799638.1"/>
    </source>
</evidence>
<name>A0ABS5FS38_9BRAD</name>